<evidence type="ECO:0000313" key="3">
    <source>
        <dbReference type="Proteomes" id="UP001501676"/>
    </source>
</evidence>
<protein>
    <recommendedName>
        <fullName evidence="1">GAF domain-containing protein</fullName>
    </recommendedName>
</protein>
<accession>A0ABP6STP5</accession>
<proteinExistence type="predicted"/>
<sequence>MKQLTDADLDAFASLDRLRALAAYDLAHPDLIEELDAIAAHTAEQICQPIALTNLVLDTATLVKGSYGLDEYGGAPGAPIEWSLCVRAVRPGGDCVIPDLTLDPEEHDNPMIAMGLRSYAGTPLRTLDGHVIGAHCVLGTEAHDFTASELAVLRTAADEVVTTLERYGRD</sequence>
<dbReference type="InterPro" id="IPR029016">
    <property type="entry name" value="GAF-like_dom_sf"/>
</dbReference>
<comment type="caution">
    <text evidence="2">The sequence shown here is derived from an EMBL/GenBank/DDBJ whole genome shotgun (WGS) entry which is preliminary data.</text>
</comment>
<organism evidence="2 3">
    <name type="scientific">Cryptosporangium minutisporangium</name>
    <dbReference type="NCBI Taxonomy" id="113569"/>
    <lineage>
        <taxon>Bacteria</taxon>
        <taxon>Bacillati</taxon>
        <taxon>Actinomycetota</taxon>
        <taxon>Actinomycetes</taxon>
        <taxon>Cryptosporangiales</taxon>
        <taxon>Cryptosporangiaceae</taxon>
        <taxon>Cryptosporangium</taxon>
    </lineage>
</organism>
<keyword evidence="3" id="KW-1185">Reference proteome</keyword>
<dbReference type="PANTHER" id="PTHR43102:SF2">
    <property type="entry name" value="GAF DOMAIN-CONTAINING PROTEIN"/>
    <property type="match status" value="1"/>
</dbReference>
<dbReference type="Pfam" id="PF13185">
    <property type="entry name" value="GAF_2"/>
    <property type="match status" value="1"/>
</dbReference>
<dbReference type="Proteomes" id="UP001501676">
    <property type="component" value="Unassembled WGS sequence"/>
</dbReference>
<dbReference type="EMBL" id="BAAAYN010000011">
    <property type="protein sequence ID" value="GAA3385341.1"/>
    <property type="molecule type" value="Genomic_DNA"/>
</dbReference>
<dbReference type="SUPFAM" id="SSF55781">
    <property type="entry name" value="GAF domain-like"/>
    <property type="match status" value="1"/>
</dbReference>
<gene>
    <name evidence="2" type="ORF">GCM10020369_18460</name>
</gene>
<dbReference type="Gene3D" id="3.30.450.40">
    <property type="match status" value="1"/>
</dbReference>
<dbReference type="PANTHER" id="PTHR43102">
    <property type="entry name" value="SLR1143 PROTEIN"/>
    <property type="match status" value="1"/>
</dbReference>
<name>A0ABP6STP5_9ACTN</name>
<dbReference type="RefSeq" id="WP_345727583.1">
    <property type="nucleotide sequence ID" value="NZ_BAAAYN010000011.1"/>
</dbReference>
<dbReference type="InterPro" id="IPR003018">
    <property type="entry name" value="GAF"/>
</dbReference>
<evidence type="ECO:0000259" key="1">
    <source>
        <dbReference type="Pfam" id="PF13185"/>
    </source>
</evidence>
<evidence type="ECO:0000313" key="2">
    <source>
        <dbReference type="EMBL" id="GAA3385341.1"/>
    </source>
</evidence>
<feature type="domain" description="GAF" evidence="1">
    <location>
        <begin position="36"/>
        <end position="164"/>
    </location>
</feature>
<reference evidence="3" key="1">
    <citation type="journal article" date="2019" name="Int. J. Syst. Evol. Microbiol.">
        <title>The Global Catalogue of Microorganisms (GCM) 10K type strain sequencing project: providing services to taxonomists for standard genome sequencing and annotation.</title>
        <authorList>
            <consortium name="The Broad Institute Genomics Platform"/>
            <consortium name="The Broad Institute Genome Sequencing Center for Infectious Disease"/>
            <person name="Wu L."/>
            <person name="Ma J."/>
        </authorList>
    </citation>
    <scope>NUCLEOTIDE SEQUENCE [LARGE SCALE GENOMIC DNA]</scope>
    <source>
        <strain evidence="3">JCM 9458</strain>
    </source>
</reference>